<dbReference type="GO" id="GO:0003677">
    <property type="term" value="F:DNA binding"/>
    <property type="evidence" value="ECO:0007669"/>
    <property type="project" value="UniProtKB-KW"/>
</dbReference>
<reference evidence="2" key="2">
    <citation type="submission" date="2021-04" db="EMBL/GenBank/DDBJ databases">
        <authorList>
            <person name="Liu J."/>
        </authorList>
    </citation>
    <scope>NUCLEOTIDE SEQUENCE</scope>
    <source>
        <strain evidence="2">BAD-6</strain>
    </source>
</reference>
<evidence type="ECO:0000313" key="3">
    <source>
        <dbReference type="Proteomes" id="UP000675664"/>
    </source>
</evidence>
<name>A0A8J7W294_9FIRM</name>
<dbReference type="Proteomes" id="UP000675664">
    <property type="component" value="Unassembled WGS sequence"/>
</dbReference>
<accession>A0A8J7W294</accession>
<dbReference type="RefSeq" id="WP_227018054.1">
    <property type="nucleotide sequence ID" value="NZ_JAGSND010000004.1"/>
</dbReference>
<proteinExistence type="predicted"/>
<dbReference type="EMBL" id="JAGSND010000004">
    <property type="protein sequence ID" value="MBR0597930.1"/>
    <property type="molecule type" value="Genomic_DNA"/>
</dbReference>
<evidence type="ECO:0000313" key="2">
    <source>
        <dbReference type="EMBL" id="MBR0597930.1"/>
    </source>
</evidence>
<reference evidence="2" key="1">
    <citation type="submission" date="2021-04" db="EMBL/GenBank/DDBJ databases">
        <title>Sinoanaerobacter chloroacetimidivorans sp. nov., an obligate anaerobic bacterium isolated from anaerobic sludge.</title>
        <authorList>
            <person name="Bao Y."/>
        </authorList>
    </citation>
    <scope>NUCLEOTIDE SEQUENCE</scope>
    <source>
        <strain evidence="2">BAD-6</strain>
    </source>
</reference>
<dbReference type="InterPro" id="IPR054656">
    <property type="entry name" value="DVU_1557-like"/>
</dbReference>
<evidence type="ECO:0000259" key="1">
    <source>
        <dbReference type="Pfam" id="PF24292"/>
    </source>
</evidence>
<dbReference type="NCBIfam" id="NF045645">
    <property type="entry name" value="DVU_1557_fam"/>
    <property type="match status" value="1"/>
</dbReference>
<organism evidence="2 3">
    <name type="scientific">Sinanaerobacter chloroacetimidivorans</name>
    <dbReference type="NCBI Taxonomy" id="2818044"/>
    <lineage>
        <taxon>Bacteria</taxon>
        <taxon>Bacillati</taxon>
        <taxon>Bacillota</taxon>
        <taxon>Clostridia</taxon>
        <taxon>Peptostreptococcales</taxon>
        <taxon>Anaerovoracaceae</taxon>
        <taxon>Sinanaerobacter</taxon>
    </lineage>
</organism>
<dbReference type="AlphaFoldDB" id="A0A8J7W294"/>
<dbReference type="Pfam" id="PF24292">
    <property type="entry name" value="DUF7479"/>
    <property type="match status" value="1"/>
</dbReference>
<protein>
    <submittedName>
        <fullName evidence="2">DNA-binding protein</fullName>
    </submittedName>
</protein>
<sequence length="64" mass="7475">MEEKQTLICDRCKVEMDLIEAQFSYLERTFRHKVPRCPQCGQVHIPEDLAKGHMSKVEAALEEK</sequence>
<keyword evidence="3" id="KW-1185">Reference proteome</keyword>
<gene>
    <name evidence="2" type="ORF">KCX82_08605</name>
</gene>
<dbReference type="InterPro" id="IPR055902">
    <property type="entry name" value="DUF7479"/>
</dbReference>
<feature type="domain" description="DUF7479" evidence="1">
    <location>
        <begin position="6"/>
        <end position="64"/>
    </location>
</feature>
<keyword evidence="2" id="KW-0238">DNA-binding</keyword>
<comment type="caution">
    <text evidence="2">The sequence shown here is derived from an EMBL/GenBank/DDBJ whole genome shotgun (WGS) entry which is preliminary data.</text>
</comment>